<sequence length="69" mass="8012">MEAGRAFQILVVRIRNEDAKRFVRFASAVDRPRREADPYGVLRFDGKKLVRAIALTDYVMIIEIAEIQF</sequence>
<proteinExistence type="predicted"/>
<keyword evidence="2" id="KW-1185">Reference proteome</keyword>
<dbReference type="Proteomes" id="UP000838756">
    <property type="component" value="Unassembled WGS sequence"/>
</dbReference>
<evidence type="ECO:0000313" key="1">
    <source>
        <dbReference type="EMBL" id="CAH2242659.1"/>
    </source>
</evidence>
<comment type="caution">
    <text evidence="1">The sequence shown here is derived from an EMBL/GenBank/DDBJ whole genome shotgun (WGS) entry which is preliminary data.</text>
</comment>
<dbReference type="EMBL" id="CAKXAJ010025670">
    <property type="protein sequence ID" value="CAH2242659.1"/>
    <property type="molecule type" value="Genomic_DNA"/>
</dbReference>
<dbReference type="AlphaFoldDB" id="A0A8S4RZH0"/>
<reference evidence="1" key="1">
    <citation type="submission" date="2022-03" db="EMBL/GenBank/DDBJ databases">
        <authorList>
            <person name="Lindestad O."/>
        </authorList>
    </citation>
    <scope>NUCLEOTIDE SEQUENCE</scope>
</reference>
<protein>
    <submittedName>
        <fullName evidence="1">Jg8478 protein</fullName>
    </submittedName>
</protein>
<evidence type="ECO:0000313" key="2">
    <source>
        <dbReference type="Proteomes" id="UP000838756"/>
    </source>
</evidence>
<gene>
    <name evidence="1" type="primary">jg8478</name>
    <name evidence="1" type="ORF">PAEG_LOCUS18900</name>
</gene>
<organism evidence="1 2">
    <name type="scientific">Pararge aegeria aegeria</name>
    <dbReference type="NCBI Taxonomy" id="348720"/>
    <lineage>
        <taxon>Eukaryota</taxon>
        <taxon>Metazoa</taxon>
        <taxon>Ecdysozoa</taxon>
        <taxon>Arthropoda</taxon>
        <taxon>Hexapoda</taxon>
        <taxon>Insecta</taxon>
        <taxon>Pterygota</taxon>
        <taxon>Neoptera</taxon>
        <taxon>Endopterygota</taxon>
        <taxon>Lepidoptera</taxon>
        <taxon>Glossata</taxon>
        <taxon>Ditrysia</taxon>
        <taxon>Papilionoidea</taxon>
        <taxon>Nymphalidae</taxon>
        <taxon>Satyrinae</taxon>
        <taxon>Satyrini</taxon>
        <taxon>Parargina</taxon>
        <taxon>Pararge</taxon>
    </lineage>
</organism>
<name>A0A8S4RZH0_9NEOP</name>
<accession>A0A8S4RZH0</accession>